<name>A0A7W5B1Q0_9BACL</name>
<keyword evidence="2" id="KW-0812">Transmembrane</keyword>
<dbReference type="Pfam" id="PF14358">
    <property type="entry name" value="DUF4405"/>
    <property type="match status" value="1"/>
</dbReference>
<keyword evidence="5" id="KW-1185">Reference proteome</keyword>
<feature type="region of interest" description="Disordered" evidence="1">
    <location>
        <begin position="200"/>
        <end position="238"/>
    </location>
</feature>
<sequence length="285" mass="31479">MKKKINYIKLTLDLLMGIAFALLFNKQVLGGLSFHEWTGTIIGGAFLAHIALNWRWVKNMTLKLFDRKMPALTRFGYILNVLLLISMTTIIVSGVFISRILFPGMNVGDQAWFKVTHISLSFVTLITVGVHIGLHWKWVMTVVQRLAPSSKGQVWLSYIAKAAAILILVFGVYEMNQTSFVQRVSSAVSIVGGGSQMGMGGRPSFEGEKGERVMPDEDAAEGQEGRPEGRAGFEGGFRGGQEGHGGSANAFQVLATYFGILAVFVVIVYYLEKLWSRRKKKLKLG</sequence>
<proteinExistence type="predicted"/>
<feature type="transmembrane region" description="Helical" evidence="2">
    <location>
        <begin position="37"/>
        <end position="56"/>
    </location>
</feature>
<feature type="transmembrane region" description="Helical" evidence="2">
    <location>
        <begin position="250"/>
        <end position="271"/>
    </location>
</feature>
<feature type="transmembrane region" description="Helical" evidence="2">
    <location>
        <begin position="155"/>
        <end position="173"/>
    </location>
</feature>
<comment type="caution">
    <text evidence="4">The sequence shown here is derived from an EMBL/GenBank/DDBJ whole genome shotgun (WGS) entry which is preliminary data.</text>
</comment>
<reference evidence="4 5" key="1">
    <citation type="submission" date="2020-08" db="EMBL/GenBank/DDBJ databases">
        <title>Genomic Encyclopedia of Type Strains, Phase III (KMG-III): the genomes of soil and plant-associated and newly described type strains.</title>
        <authorList>
            <person name="Whitman W."/>
        </authorList>
    </citation>
    <scope>NUCLEOTIDE SEQUENCE [LARGE SCALE GENOMIC DNA]</scope>
    <source>
        <strain evidence="4 5">CECT 5862</strain>
    </source>
</reference>
<feature type="domain" description="Flavinylation-associated cytochrome" evidence="3">
    <location>
        <begin position="78"/>
        <end position="136"/>
    </location>
</feature>
<evidence type="ECO:0000256" key="1">
    <source>
        <dbReference type="SAM" id="MobiDB-lite"/>
    </source>
</evidence>
<keyword evidence="2" id="KW-1133">Transmembrane helix</keyword>
<protein>
    <recommendedName>
        <fullName evidence="3">Flavinylation-associated cytochrome domain-containing protein</fullName>
    </recommendedName>
</protein>
<evidence type="ECO:0000256" key="2">
    <source>
        <dbReference type="SAM" id="Phobius"/>
    </source>
</evidence>
<dbReference type="AlphaFoldDB" id="A0A7W5B1Q0"/>
<feature type="transmembrane region" description="Helical" evidence="2">
    <location>
        <begin position="7"/>
        <end position="25"/>
    </location>
</feature>
<dbReference type="RefSeq" id="WP_343060657.1">
    <property type="nucleotide sequence ID" value="NZ_JACHXK010000014.1"/>
</dbReference>
<dbReference type="Proteomes" id="UP000570361">
    <property type="component" value="Unassembled WGS sequence"/>
</dbReference>
<keyword evidence="2" id="KW-0472">Membrane</keyword>
<dbReference type="InterPro" id="IPR025517">
    <property type="entry name" value="DUF4405"/>
</dbReference>
<feature type="compositionally biased region" description="Basic and acidic residues" evidence="1">
    <location>
        <begin position="205"/>
        <end position="215"/>
    </location>
</feature>
<feature type="transmembrane region" description="Helical" evidence="2">
    <location>
        <begin position="77"/>
        <end position="102"/>
    </location>
</feature>
<dbReference type="EMBL" id="JACHXK010000014">
    <property type="protein sequence ID" value="MBB3112830.1"/>
    <property type="molecule type" value="Genomic_DNA"/>
</dbReference>
<gene>
    <name evidence="4" type="ORF">FHS18_004932</name>
</gene>
<feature type="transmembrane region" description="Helical" evidence="2">
    <location>
        <begin position="114"/>
        <end position="134"/>
    </location>
</feature>
<evidence type="ECO:0000259" key="3">
    <source>
        <dbReference type="Pfam" id="PF14358"/>
    </source>
</evidence>
<accession>A0A7W5B1Q0</accession>
<evidence type="ECO:0000313" key="4">
    <source>
        <dbReference type="EMBL" id="MBB3112830.1"/>
    </source>
</evidence>
<evidence type="ECO:0000313" key="5">
    <source>
        <dbReference type="Proteomes" id="UP000570361"/>
    </source>
</evidence>
<organism evidence="4 5">
    <name type="scientific">Paenibacillus phyllosphaerae</name>
    <dbReference type="NCBI Taxonomy" id="274593"/>
    <lineage>
        <taxon>Bacteria</taxon>
        <taxon>Bacillati</taxon>
        <taxon>Bacillota</taxon>
        <taxon>Bacilli</taxon>
        <taxon>Bacillales</taxon>
        <taxon>Paenibacillaceae</taxon>
        <taxon>Paenibacillus</taxon>
    </lineage>
</organism>